<proteinExistence type="predicted"/>
<dbReference type="EMBL" id="CP001684">
    <property type="protein sequence ID" value="ACV23431.1"/>
    <property type="molecule type" value="Genomic_DNA"/>
</dbReference>
<protein>
    <submittedName>
        <fullName evidence="2">Nitroreductase family protein</fullName>
    </submittedName>
</protein>
<dbReference type="Proteomes" id="UP000002026">
    <property type="component" value="Chromosome"/>
</dbReference>
<gene>
    <name evidence="2" type="ordered locus">Shel_24230</name>
</gene>
<sequence length="250" mass="27345">MDLYEAIATRISCRAYDGRPVEPEKVAVLQEEVSRINAESGLHIQLYGPREDGFVIEMNQDMFAGDIPMYAAVVGLSTLDAMEKAGYYGERLVLLATALGLGTCWVRSTFNRDTARAELAEDEDLLDVIPIGYAPAEMPEVQQKIRANIRARDKKLETLYQGPVALGEAPEWIRIAIRDVQLGPSAVNRQPIAFTQESADAPVRAIIADKGRLVSYVDLGIAKLHFELSAAAHGMPGAWEWGEGGAFVLA</sequence>
<keyword evidence="3" id="KW-1185">Reference proteome</keyword>
<feature type="domain" description="Putative nitroreductase TM1586" evidence="1">
    <location>
        <begin position="2"/>
        <end position="230"/>
    </location>
</feature>
<dbReference type="InterPro" id="IPR000415">
    <property type="entry name" value="Nitroreductase-like"/>
</dbReference>
<dbReference type="AlphaFoldDB" id="C7N1Z0"/>
<evidence type="ECO:0000313" key="2">
    <source>
        <dbReference type="EMBL" id="ACV23431.1"/>
    </source>
</evidence>
<dbReference type="SUPFAM" id="SSF55469">
    <property type="entry name" value="FMN-dependent nitroreductase-like"/>
    <property type="match status" value="2"/>
</dbReference>
<dbReference type="eggNOG" id="COG0778">
    <property type="taxonomic scope" value="Bacteria"/>
</dbReference>
<dbReference type="Gene3D" id="3.40.109.30">
    <property type="entry name" value="putative nitroreductase (tm1586), domain 2"/>
    <property type="match status" value="1"/>
</dbReference>
<dbReference type="InterPro" id="IPR029478">
    <property type="entry name" value="TM1586_NiRdase"/>
</dbReference>
<name>C7N1Z0_SLAHD</name>
<dbReference type="Gene3D" id="3.40.109.10">
    <property type="entry name" value="NADH Oxidase"/>
    <property type="match status" value="1"/>
</dbReference>
<dbReference type="RefSeq" id="WP_012799530.1">
    <property type="nucleotide sequence ID" value="NC_013165.1"/>
</dbReference>
<evidence type="ECO:0000259" key="1">
    <source>
        <dbReference type="Pfam" id="PF14512"/>
    </source>
</evidence>
<evidence type="ECO:0000313" key="3">
    <source>
        <dbReference type="Proteomes" id="UP000002026"/>
    </source>
</evidence>
<dbReference type="KEGG" id="shi:Shel_24230"/>
<dbReference type="STRING" id="471855.Shel_24230"/>
<reference evidence="2 3" key="1">
    <citation type="journal article" date="2009" name="Stand. Genomic Sci.">
        <title>Complete genome sequence of Slackia heliotrinireducens type strain (RHS 1).</title>
        <authorList>
            <person name="Pukall R."/>
            <person name="Lapidus A."/>
            <person name="Nolan M."/>
            <person name="Copeland A."/>
            <person name="Glavina Del Rio T."/>
            <person name="Lucas S."/>
            <person name="Chen F."/>
            <person name="Tice H."/>
            <person name="Cheng J.F."/>
            <person name="Chertkov O."/>
            <person name="Bruce D."/>
            <person name="Goodwin L."/>
            <person name="Kuske C."/>
            <person name="Brettin T."/>
            <person name="Detter J.C."/>
            <person name="Han C."/>
            <person name="Pitluck S."/>
            <person name="Pati A."/>
            <person name="Mavrommatis K."/>
            <person name="Ivanova N."/>
            <person name="Ovchinnikova G."/>
            <person name="Chen A."/>
            <person name="Palaniappan K."/>
            <person name="Schneider S."/>
            <person name="Rohde M."/>
            <person name="Chain P."/>
            <person name="D'haeseleer P."/>
            <person name="Goker M."/>
            <person name="Bristow J."/>
            <person name="Eisen J.A."/>
            <person name="Markowitz V."/>
            <person name="Kyrpides N.C."/>
            <person name="Klenk H.P."/>
            <person name="Hugenholtz P."/>
        </authorList>
    </citation>
    <scope>NUCLEOTIDE SEQUENCE [LARGE SCALE GENOMIC DNA]</scope>
    <source>
        <strain evidence="3">ATCC 29202 / DSM 20476 / NCTC 11029 / RHS 1</strain>
    </source>
</reference>
<dbReference type="GO" id="GO:0016491">
    <property type="term" value="F:oxidoreductase activity"/>
    <property type="evidence" value="ECO:0007669"/>
    <property type="project" value="InterPro"/>
</dbReference>
<organism evidence="2 3">
    <name type="scientific">Slackia heliotrinireducens (strain ATCC 29202 / DSM 20476 / NCTC 11029 / RHS 1)</name>
    <name type="common">Peptococcus heliotrinreducens</name>
    <dbReference type="NCBI Taxonomy" id="471855"/>
    <lineage>
        <taxon>Bacteria</taxon>
        <taxon>Bacillati</taxon>
        <taxon>Actinomycetota</taxon>
        <taxon>Coriobacteriia</taxon>
        <taxon>Eggerthellales</taxon>
        <taxon>Eggerthellaceae</taxon>
        <taxon>Slackia</taxon>
    </lineage>
</organism>
<dbReference type="HOGENOM" id="CLU_070562_2_0_11"/>
<accession>C7N1Z0</accession>
<dbReference type="Pfam" id="PF14512">
    <property type="entry name" value="TM1586_NiRdase"/>
    <property type="match status" value="1"/>
</dbReference>